<keyword evidence="1" id="KW-0812">Transmembrane</keyword>
<proteinExistence type="predicted"/>
<dbReference type="Proteomes" id="UP000050949">
    <property type="component" value="Unassembled WGS sequence"/>
</dbReference>
<dbReference type="RefSeq" id="WP_027827450.1">
    <property type="nucleotide sequence ID" value="NZ_AUEH01000001.1"/>
</dbReference>
<dbReference type="EMBL" id="AZFW01000032">
    <property type="protein sequence ID" value="KRM28324.1"/>
    <property type="molecule type" value="Genomic_DNA"/>
</dbReference>
<gene>
    <name evidence="2" type="ORF">FC91_GL001787</name>
</gene>
<protein>
    <submittedName>
        <fullName evidence="2">Uncharacterized protein</fullName>
    </submittedName>
</protein>
<reference evidence="2 3" key="1">
    <citation type="journal article" date="2015" name="Genome Announc.">
        <title>Expanding the biotechnology potential of lactobacilli through comparative genomics of 213 strains and associated genera.</title>
        <authorList>
            <person name="Sun Z."/>
            <person name="Harris H.M."/>
            <person name="McCann A."/>
            <person name="Guo C."/>
            <person name="Argimon S."/>
            <person name="Zhang W."/>
            <person name="Yang X."/>
            <person name="Jeffery I.B."/>
            <person name="Cooney J.C."/>
            <person name="Kagawa T.F."/>
            <person name="Liu W."/>
            <person name="Song Y."/>
            <person name="Salvetti E."/>
            <person name="Wrobel A."/>
            <person name="Rasinkangas P."/>
            <person name="Parkhill J."/>
            <person name="Rea M.C."/>
            <person name="O'Sullivan O."/>
            <person name="Ritari J."/>
            <person name="Douillard F.P."/>
            <person name="Paul Ross R."/>
            <person name="Yang R."/>
            <person name="Briner A.E."/>
            <person name="Felis G.E."/>
            <person name="de Vos W.M."/>
            <person name="Barrangou R."/>
            <person name="Klaenhammer T.R."/>
            <person name="Caufield P.W."/>
            <person name="Cui Y."/>
            <person name="Zhang H."/>
            <person name="O'Toole P.W."/>
        </authorList>
    </citation>
    <scope>NUCLEOTIDE SEQUENCE [LARGE SCALE GENOMIC DNA]</scope>
    <source>
        <strain evidence="2 3">DSM 16991</strain>
    </source>
</reference>
<keyword evidence="1" id="KW-0472">Membrane</keyword>
<feature type="transmembrane region" description="Helical" evidence="1">
    <location>
        <begin position="43"/>
        <end position="63"/>
    </location>
</feature>
<feature type="transmembrane region" description="Helical" evidence="1">
    <location>
        <begin position="7"/>
        <end position="31"/>
    </location>
</feature>
<dbReference type="PATRIC" id="fig|1122147.4.peg.1855"/>
<dbReference type="AlphaFoldDB" id="A0A0R1XIT7"/>
<evidence type="ECO:0000313" key="3">
    <source>
        <dbReference type="Proteomes" id="UP000050949"/>
    </source>
</evidence>
<sequence>MTKTTKLIVCGVIDVITIILLLFIPSLISLWLAFSQLSHAADLGALVVLVLTIVGTDTGLLILRHDIIKLL</sequence>
<accession>A0A0R1XIT7</accession>
<evidence type="ECO:0000313" key="2">
    <source>
        <dbReference type="EMBL" id="KRM28324.1"/>
    </source>
</evidence>
<evidence type="ECO:0000256" key="1">
    <source>
        <dbReference type="SAM" id="Phobius"/>
    </source>
</evidence>
<comment type="caution">
    <text evidence="2">The sequence shown here is derived from an EMBL/GenBank/DDBJ whole genome shotgun (WGS) entry which is preliminary data.</text>
</comment>
<name>A0A0R1XIT7_9LACO</name>
<organism evidence="2 3">
    <name type="scientific">Schleiferilactobacillus harbinensis DSM 16991</name>
    <dbReference type="NCBI Taxonomy" id="1122147"/>
    <lineage>
        <taxon>Bacteria</taxon>
        <taxon>Bacillati</taxon>
        <taxon>Bacillota</taxon>
        <taxon>Bacilli</taxon>
        <taxon>Lactobacillales</taxon>
        <taxon>Lactobacillaceae</taxon>
        <taxon>Schleiferilactobacillus</taxon>
    </lineage>
</organism>
<keyword evidence="1" id="KW-1133">Transmembrane helix</keyword>